<dbReference type="InterPro" id="IPR010982">
    <property type="entry name" value="Lambda_DNA-bd_dom_sf"/>
</dbReference>
<proteinExistence type="predicted"/>
<dbReference type="InterPro" id="IPR001387">
    <property type="entry name" value="Cro/C1-type_HTH"/>
</dbReference>
<evidence type="ECO:0000313" key="3">
    <source>
        <dbReference type="EMBL" id="RDD84609.1"/>
    </source>
</evidence>
<dbReference type="Gene3D" id="3.30.450.180">
    <property type="match status" value="1"/>
</dbReference>
<dbReference type="EMBL" id="QQBH01000038">
    <property type="protein sequence ID" value="RDD84609.1"/>
    <property type="molecule type" value="Genomic_DNA"/>
</dbReference>
<gene>
    <name evidence="3" type="ORF">DVZ84_34195</name>
</gene>
<name>A0A369V241_9ACTN</name>
<dbReference type="PANTHER" id="PTHR35010">
    <property type="entry name" value="BLL4672 PROTEIN-RELATED"/>
    <property type="match status" value="1"/>
</dbReference>
<dbReference type="Pfam" id="PF13560">
    <property type="entry name" value="HTH_31"/>
    <property type="match status" value="1"/>
</dbReference>
<feature type="region of interest" description="Disordered" evidence="1">
    <location>
        <begin position="275"/>
        <end position="294"/>
    </location>
</feature>
<feature type="compositionally biased region" description="Basic and acidic residues" evidence="1">
    <location>
        <begin position="282"/>
        <end position="294"/>
    </location>
</feature>
<dbReference type="PANTHER" id="PTHR35010:SF2">
    <property type="entry name" value="BLL4672 PROTEIN"/>
    <property type="match status" value="1"/>
</dbReference>
<dbReference type="AlphaFoldDB" id="A0A369V241"/>
<protein>
    <submittedName>
        <fullName evidence="3">XRE family transcriptional regulator</fullName>
    </submittedName>
</protein>
<dbReference type="CDD" id="cd00093">
    <property type="entry name" value="HTH_XRE"/>
    <property type="match status" value="1"/>
</dbReference>
<dbReference type="InterPro" id="IPR041413">
    <property type="entry name" value="MLTR_LBD"/>
</dbReference>
<dbReference type="PROSITE" id="PS50943">
    <property type="entry name" value="HTH_CROC1"/>
    <property type="match status" value="1"/>
</dbReference>
<evidence type="ECO:0000256" key="1">
    <source>
        <dbReference type="SAM" id="MobiDB-lite"/>
    </source>
</evidence>
<dbReference type="GO" id="GO:0003677">
    <property type="term" value="F:DNA binding"/>
    <property type="evidence" value="ECO:0007669"/>
    <property type="project" value="InterPro"/>
</dbReference>
<dbReference type="OrthoDB" id="3542608at2"/>
<sequence>MSHRSEDVRDFLTTRRARITPEQAGLPVHGRRRVAGLRREEVALLAGVSVDYYVRMERGDLTGASESVLEAVAQALQLDEAEHEHLFDLARKANASPARRRRAPAQRVRPAVQHVLDAITGTPAWITNGRQDILAINEVGRALYEPLFADPRRPANAARFTYLDPTAKTFLREWEKSAADIAASLRQEAGRNPYDSALTELIGELSTRSEDFRQLWAAHNVRLHRTGVKRLNHPVVGDLDLNFETFELAHEPGLMMAVYTAAPDTPAAEKLSLLASWATTPKSEERSESADRPR</sequence>
<dbReference type="Gene3D" id="1.10.260.40">
    <property type="entry name" value="lambda repressor-like DNA-binding domains"/>
    <property type="match status" value="1"/>
</dbReference>
<dbReference type="Pfam" id="PF17765">
    <property type="entry name" value="MLTR_LBD"/>
    <property type="match status" value="1"/>
</dbReference>
<dbReference type="SMART" id="SM00530">
    <property type="entry name" value="HTH_XRE"/>
    <property type="match status" value="1"/>
</dbReference>
<evidence type="ECO:0000259" key="2">
    <source>
        <dbReference type="PROSITE" id="PS50943"/>
    </source>
</evidence>
<reference evidence="3 4" key="1">
    <citation type="submission" date="2018-07" db="EMBL/GenBank/DDBJ databases">
        <title>Genome guided investigation of antibiotics producing actinomycetales strain isolated from a Macau mangrove ecosystem.</title>
        <authorList>
            <person name="Hu D."/>
        </authorList>
    </citation>
    <scope>NUCLEOTIDE SEQUENCE [LARGE SCALE GENOMIC DNA]</scope>
    <source>
        <strain evidence="3 4">2297</strain>
    </source>
</reference>
<dbReference type="Proteomes" id="UP000253742">
    <property type="component" value="Unassembled WGS sequence"/>
</dbReference>
<organism evidence="3 4">
    <name type="scientific">Streptomyces parvulus</name>
    <dbReference type="NCBI Taxonomy" id="146923"/>
    <lineage>
        <taxon>Bacteria</taxon>
        <taxon>Bacillati</taxon>
        <taxon>Actinomycetota</taxon>
        <taxon>Actinomycetes</taxon>
        <taxon>Kitasatosporales</taxon>
        <taxon>Streptomycetaceae</taxon>
        <taxon>Streptomyces</taxon>
    </lineage>
</organism>
<comment type="caution">
    <text evidence="3">The sequence shown here is derived from an EMBL/GenBank/DDBJ whole genome shotgun (WGS) entry which is preliminary data.</text>
</comment>
<dbReference type="SUPFAM" id="SSF47413">
    <property type="entry name" value="lambda repressor-like DNA-binding domains"/>
    <property type="match status" value="1"/>
</dbReference>
<feature type="domain" description="HTH cro/C1-type" evidence="2">
    <location>
        <begin position="32"/>
        <end position="83"/>
    </location>
</feature>
<evidence type="ECO:0000313" key="4">
    <source>
        <dbReference type="Proteomes" id="UP000253742"/>
    </source>
</evidence>
<dbReference type="RefSeq" id="WP_114532936.1">
    <property type="nucleotide sequence ID" value="NZ_QQBH01000038.1"/>
</dbReference>
<accession>A0A369V241</accession>